<sequence length="137" mass="15938">MEKFPYSKLVSSSQGEFIYDGEKITYFYNKLAPKETLWSDLNPCRRANEVIHEIRDSERKLAKENTRLKKHLMNCESVEMFESGSKSSNVEMSESGNMQNVDKNNQTKEVNHDVVDLIELNTKIKSLKQKCKSLKKE</sequence>
<reference evidence="2 3" key="1">
    <citation type="submission" date="2023-03" db="EMBL/GenBank/DDBJ databases">
        <title>WGS of Gossypium arboreum.</title>
        <authorList>
            <person name="Yu D."/>
        </authorList>
    </citation>
    <scope>NUCLEOTIDE SEQUENCE [LARGE SCALE GENOMIC DNA]</scope>
    <source>
        <tissue evidence="2">Leaf</tissue>
    </source>
</reference>
<protein>
    <submittedName>
        <fullName evidence="2">Uncharacterized protein</fullName>
    </submittedName>
</protein>
<organism evidence="2 3">
    <name type="scientific">Gossypium arboreum</name>
    <name type="common">Tree cotton</name>
    <name type="synonym">Gossypium nanking</name>
    <dbReference type="NCBI Taxonomy" id="29729"/>
    <lineage>
        <taxon>Eukaryota</taxon>
        <taxon>Viridiplantae</taxon>
        <taxon>Streptophyta</taxon>
        <taxon>Embryophyta</taxon>
        <taxon>Tracheophyta</taxon>
        <taxon>Spermatophyta</taxon>
        <taxon>Magnoliopsida</taxon>
        <taxon>eudicotyledons</taxon>
        <taxon>Gunneridae</taxon>
        <taxon>Pentapetalae</taxon>
        <taxon>rosids</taxon>
        <taxon>malvids</taxon>
        <taxon>Malvales</taxon>
        <taxon>Malvaceae</taxon>
        <taxon>Malvoideae</taxon>
        <taxon>Gossypium</taxon>
    </lineage>
</organism>
<name>A0ABR0MQ40_GOSAR</name>
<proteinExistence type="predicted"/>
<keyword evidence="3" id="KW-1185">Reference proteome</keyword>
<evidence type="ECO:0000313" key="2">
    <source>
        <dbReference type="EMBL" id="KAK5776083.1"/>
    </source>
</evidence>
<dbReference type="Proteomes" id="UP001358586">
    <property type="component" value="Chromosome 12"/>
</dbReference>
<accession>A0ABR0MQ40</accession>
<dbReference type="EMBL" id="JARKNE010000012">
    <property type="protein sequence ID" value="KAK5776083.1"/>
    <property type="molecule type" value="Genomic_DNA"/>
</dbReference>
<evidence type="ECO:0000256" key="1">
    <source>
        <dbReference type="SAM" id="MobiDB-lite"/>
    </source>
</evidence>
<feature type="compositionally biased region" description="Polar residues" evidence="1">
    <location>
        <begin position="84"/>
        <end position="104"/>
    </location>
</feature>
<feature type="region of interest" description="Disordered" evidence="1">
    <location>
        <begin position="83"/>
        <end position="108"/>
    </location>
</feature>
<comment type="caution">
    <text evidence="2">The sequence shown here is derived from an EMBL/GenBank/DDBJ whole genome shotgun (WGS) entry which is preliminary data.</text>
</comment>
<evidence type="ECO:0000313" key="3">
    <source>
        <dbReference type="Proteomes" id="UP001358586"/>
    </source>
</evidence>
<gene>
    <name evidence="2" type="ORF">PVK06_044042</name>
</gene>